<evidence type="ECO:0000256" key="7">
    <source>
        <dbReference type="ARBA" id="ARBA00023002"/>
    </source>
</evidence>
<dbReference type="PANTHER" id="PTHR43105">
    <property type="entry name" value="RESPIRATORY NITRATE REDUCTASE"/>
    <property type="match status" value="1"/>
</dbReference>
<dbReference type="GO" id="GO:0051539">
    <property type="term" value="F:4 iron, 4 sulfur cluster binding"/>
    <property type="evidence" value="ECO:0007669"/>
    <property type="project" value="UniProtKB-KW"/>
</dbReference>
<keyword evidence="7" id="KW-0560">Oxidoreductase</keyword>
<dbReference type="SUPFAM" id="SSF53706">
    <property type="entry name" value="Formate dehydrogenase/DMSO reductase, domains 1-3"/>
    <property type="match status" value="1"/>
</dbReference>
<evidence type="ECO:0000256" key="3">
    <source>
        <dbReference type="ARBA" id="ARBA00010312"/>
    </source>
</evidence>
<dbReference type="InterPro" id="IPR009010">
    <property type="entry name" value="Asp_de-COase-like_dom_sf"/>
</dbReference>
<dbReference type="InterPro" id="IPR041953">
    <property type="entry name" value="YdeP_MopB"/>
</dbReference>
<gene>
    <name evidence="12" type="ORF">SAMN04489745_2439</name>
</gene>
<keyword evidence="13" id="KW-1185">Reference proteome</keyword>
<dbReference type="RefSeq" id="WP_066215579.1">
    <property type="nucleotide sequence ID" value="NZ_FNSN01000003.1"/>
</dbReference>
<dbReference type="GO" id="GO:0043546">
    <property type="term" value="F:molybdopterin cofactor binding"/>
    <property type="evidence" value="ECO:0007669"/>
    <property type="project" value="InterPro"/>
</dbReference>
<dbReference type="AlphaFoldDB" id="A0A1H4R0N7"/>
<keyword evidence="8" id="KW-0408">Iron</keyword>
<reference evidence="12 13" key="1">
    <citation type="submission" date="2016-10" db="EMBL/GenBank/DDBJ databases">
        <authorList>
            <person name="de Groot N.N."/>
        </authorList>
    </citation>
    <scope>NUCLEOTIDE SEQUENCE [LARGE SCALE GENOMIC DNA]</scope>
    <source>
        <strain evidence="12 13">DSM 10495</strain>
    </source>
</reference>
<keyword evidence="9" id="KW-0411">Iron-sulfur</keyword>
<evidence type="ECO:0000256" key="9">
    <source>
        <dbReference type="ARBA" id="ARBA00023014"/>
    </source>
</evidence>
<dbReference type="PIRSF" id="PIRSF000144">
    <property type="entry name" value="CbbBc"/>
    <property type="match status" value="1"/>
</dbReference>
<evidence type="ECO:0000313" key="13">
    <source>
        <dbReference type="Proteomes" id="UP000182652"/>
    </source>
</evidence>
<evidence type="ECO:0000313" key="12">
    <source>
        <dbReference type="EMBL" id="SEC25489.1"/>
    </source>
</evidence>
<dbReference type="GO" id="GO:0008863">
    <property type="term" value="F:formate dehydrogenase (NAD+) activity"/>
    <property type="evidence" value="ECO:0007669"/>
    <property type="project" value="InterPro"/>
</dbReference>
<comment type="cofactor">
    <cofactor evidence="1">
        <name>Mo-bis(molybdopterin guanine dinucleotide)</name>
        <dbReference type="ChEBI" id="CHEBI:60539"/>
    </cofactor>
</comment>
<evidence type="ECO:0000256" key="6">
    <source>
        <dbReference type="ARBA" id="ARBA00022723"/>
    </source>
</evidence>
<sequence length="809" mass="88350">MPDRFNDVKSLASALLPGAAARHEVKDIDEASLVVEPRERSAVGVPAITHAMEHSLQQMGPVRTVQTLLGINQPEGFDCMSCAWADPAPGERSHFEFCENGAKAVAAEATRKRVRPVIFQQHTVAELARHDDHWLSGQGRLTQPLFKDLDSEHYAPIGWDEAFSIIAEQLAALDSPDQATFYTSGRTSNEAAFLYQLFVRGFGTNNLPDCSNMCHESSGTALTETIGIGKGSVALEDLERASLVFVVGQNPGTNHPRMLTALEKVKRSGGTIVAVNPLPEAGLIRYRNPQKVRGVLGSGTALADHHLQIRLGGDQALFRGFGKVLLEAERAGEHSPGLSTVFDHDFIAAHTTGFDDWLALVEGTPWADIEEATGIPEERIREIGRLLLSSDRTVVSWAMGLTQHRHSVQTIQEVVNVILAQGNIGRPGAGLLPVRGHSNVQGDRTMGIFERMPEWFHDSLDARFGFQSPRRHGHDVVDSVRGMRDGRIRVFIGMGGNFVKAAPDSAVTEAALASCDLTVQVSTKLNHSHFLTGKRALILPTLGRTDRDLQASGPQRVTVEDSMSMVHASQGRLEPPSPELLSEVAIVARLALAVLCDAEGRPKPGTPQIDWRAAADDYRLIREHIQAVIPGFEAFEERIDVPGGFKLPHGPQDSRTFTTTDAKAHFTASELDWIPVPEGCLILQTLRSHDQYNTTVYSQDDRYRGIHGGRRVVFLNETDCRELGVADGQFVDLVSVWDDGVERRAPRFRVVEYDTVKGSAAAYYPETNVLVPLDSQAIGSGTPASKSVVIKLELSAVQKPLEPLVESGF</sequence>
<feature type="domain" description="Molybdopterin oxidoreductase" evidence="10">
    <location>
        <begin position="140"/>
        <end position="520"/>
    </location>
</feature>
<dbReference type="SUPFAM" id="SSF50692">
    <property type="entry name" value="ADC-like"/>
    <property type="match status" value="1"/>
</dbReference>
<evidence type="ECO:0000259" key="10">
    <source>
        <dbReference type="Pfam" id="PF00384"/>
    </source>
</evidence>
<dbReference type="NCBIfam" id="TIGR01701">
    <property type="entry name" value="Fdhalpha-like"/>
    <property type="match status" value="1"/>
</dbReference>
<evidence type="ECO:0000259" key="11">
    <source>
        <dbReference type="Pfam" id="PF01568"/>
    </source>
</evidence>
<evidence type="ECO:0000256" key="4">
    <source>
        <dbReference type="ARBA" id="ARBA00022485"/>
    </source>
</evidence>
<dbReference type="Pfam" id="PF00384">
    <property type="entry name" value="Molybdopterin"/>
    <property type="match status" value="1"/>
</dbReference>
<dbReference type="Pfam" id="PF01568">
    <property type="entry name" value="Molydop_binding"/>
    <property type="match status" value="1"/>
</dbReference>
<keyword evidence="5" id="KW-0500">Molybdenum</keyword>
<evidence type="ECO:0000256" key="1">
    <source>
        <dbReference type="ARBA" id="ARBA00001942"/>
    </source>
</evidence>
<dbReference type="GO" id="GO:0030151">
    <property type="term" value="F:molybdenum ion binding"/>
    <property type="evidence" value="ECO:0007669"/>
    <property type="project" value="InterPro"/>
</dbReference>
<proteinExistence type="inferred from homology"/>
<evidence type="ECO:0000256" key="5">
    <source>
        <dbReference type="ARBA" id="ARBA00022505"/>
    </source>
</evidence>
<protein>
    <submittedName>
        <fullName evidence="12">Oxidoreductase alpha (Molybdopterin) subunit</fullName>
    </submittedName>
</protein>
<dbReference type="InterPro" id="IPR010046">
    <property type="entry name" value="Mopterin_OxRdtse_a_bac"/>
</dbReference>
<accession>A0A1H4R0N7</accession>
<dbReference type="Gene3D" id="3.40.50.740">
    <property type="match status" value="1"/>
</dbReference>
<dbReference type="Gene3D" id="3.40.228.10">
    <property type="entry name" value="Dimethylsulfoxide Reductase, domain 2"/>
    <property type="match status" value="1"/>
</dbReference>
<keyword evidence="4" id="KW-0004">4Fe-4S</keyword>
<dbReference type="Proteomes" id="UP000182652">
    <property type="component" value="Unassembled WGS sequence"/>
</dbReference>
<dbReference type="CDD" id="cd02787">
    <property type="entry name" value="MopB_CT_ydeP"/>
    <property type="match status" value="1"/>
</dbReference>
<keyword evidence="6" id="KW-0479">Metal-binding</keyword>
<dbReference type="STRING" id="156980.SAMN04489745_2439"/>
<name>A0A1H4R0N7_9MICC</name>
<evidence type="ECO:0000256" key="8">
    <source>
        <dbReference type="ARBA" id="ARBA00023004"/>
    </source>
</evidence>
<dbReference type="PANTHER" id="PTHR43105:SF4">
    <property type="entry name" value="PROTEIN YDEP"/>
    <property type="match status" value="1"/>
</dbReference>
<dbReference type="InterPro" id="IPR006656">
    <property type="entry name" value="Mopterin_OxRdtase"/>
</dbReference>
<comment type="cofactor">
    <cofactor evidence="2">
        <name>[4Fe-4S] cluster</name>
        <dbReference type="ChEBI" id="CHEBI:49883"/>
    </cofactor>
</comment>
<feature type="domain" description="Molybdopterin dinucleotide-binding" evidence="11">
    <location>
        <begin position="681"/>
        <end position="788"/>
    </location>
</feature>
<dbReference type="InterPro" id="IPR037951">
    <property type="entry name" value="MopB_CT_YdeP"/>
</dbReference>
<dbReference type="InterPro" id="IPR050123">
    <property type="entry name" value="Prok_molybdopt-oxidoreductase"/>
</dbReference>
<dbReference type="EMBL" id="FNSN01000003">
    <property type="protein sequence ID" value="SEC25489.1"/>
    <property type="molecule type" value="Genomic_DNA"/>
</dbReference>
<evidence type="ECO:0000256" key="2">
    <source>
        <dbReference type="ARBA" id="ARBA00001966"/>
    </source>
</evidence>
<dbReference type="GO" id="GO:0016020">
    <property type="term" value="C:membrane"/>
    <property type="evidence" value="ECO:0007669"/>
    <property type="project" value="TreeGrafter"/>
</dbReference>
<dbReference type="CDD" id="cd02767">
    <property type="entry name" value="MopB_ydeP"/>
    <property type="match status" value="1"/>
</dbReference>
<organism evidence="12 13">
    <name type="scientific">Arthrobacter woluwensis</name>
    <dbReference type="NCBI Taxonomy" id="156980"/>
    <lineage>
        <taxon>Bacteria</taxon>
        <taxon>Bacillati</taxon>
        <taxon>Actinomycetota</taxon>
        <taxon>Actinomycetes</taxon>
        <taxon>Micrococcales</taxon>
        <taxon>Micrococcaceae</taxon>
        <taxon>Arthrobacter</taxon>
    </lineage>
</organism>
<comment type="similarity">
    <text evidence="3">Belongs to the prokaryotic molybdopterin-containing oxidoreductase family.</text>
</comment>
<dbReference type="InterPro" id="IPR006657">
    <property type="entry name" value="MoPterin_dinucl-bd_dom"/>
</dbReference>